<comment type="similarity">
    <text evidence="2">Belongs to the transpeptidase family.</text>
</comment>
<dbReference type="Gene3D" id="3.40.710.10">
    <property type="entry name" value="DD-peptidase/beta-lactamase superfamily"/>
    <property type="match status" value="1"/>
</dbReference>
<feature type="region of interest" description="Disordered" evidence="4">
    <location>
        <begin position="759"/>
        <end position="829"/>
    </location>
</feature>
<dbReference type="SMART" id="SM00740">
    <property type="entry name" value="PASTA"/>
    <property type="match status" value="2"/>
</dbReference>
<dbReference type="SUPFAM" id="SSF56519">
    <property type="entry name" value="Penicillin binding protein dimerisation domain"/>
    <property type="match status" value="1"/>
</dbReference>
<name>A0ABY4TPI7_9FIRM</name>
<feature type="compositionally biased region" description="Basic and acidic residues" evidence="4">
    <location>
        <begin position="759"/>
        <end position="769"/>
    </location>
</feature>
<dbReference type="Pfam" id="PF03717">
    <property type="entry name" value="PBP_dimer"/>
    <property type="match status" value="1"/>
</dbReference>
<dbReference type="InterPro" id="IPR001460">
    <property type="entry name" value="PCN-bd_Tpept"/>
</dbReference>
<organism evidence="7 8">
    <name type="scientific">Peptoniphilus genitalis</name>
    <dbReference type="NCBI Taxonomy" id="3036303"/>
    <lineage>
        <taxon>Bacteria</taxon>
        <taxon>Bacillati</taxon>
        <taxon>Bacillota</taxon>
        <taxon>Tissierellia</taxon>
        <taxon>Tissierellales</taxon>
        <taxon>Peptoniphilaceae</taxon>
        <taxon>Peptoniphilus</taxon>
    </lineage>
</organism>
<keyword evidence="8" id="KW-1185">Reference proteome</keyword>
<keyword evidence="5" id="KW-0812">Transmembrane</keyword>
<evidence type="ECO:0000256" key="3">
    <source>
        <dbReference type="ARBA" id="ARBA00023136"/>
    </source>
</evidence>
<reference evidence="7 8" key="1">
    <citation type="submission" date="2022-05" db="EMBL/GenBank/DDBJ databases">
        <title>Identification of Peptoniphilus vaginalis-like Bacteria, Peptoniphilus septimus sp. nov. from Blood Cultures in a Cervical Cancer Patient receiving Chemotherapy: Case and Implications.</title>
        <authorList>
            <person name="Zhan X.-Y."/>
        </authorList>
    </citation>
    <scope>NUCLEOTIDE SEQUENCE [LARGE SCALE GENOMIC DNA]</scope>
    <source>
        <strain evidence="7 8">SAHP1</strain>
    </source>
</reference>
<dbReference type="CDD" id="cd06577">
    <property type="entry name" value="PASTA_pknB"/>
    <property type="match status" value="1"/>
</dbReference>
<evidence type="ECO:0000259" key="6">
    <source>
        <dbReference type="PROSITE" id="PS51178"/>
    </source>
</evidence>
<dbReference type="Gene3D" id="3.90.1310.10">
    <property type="entry name" value="Penicillin-binding protein 2a (Domain 2)"/>
    <property type="match status" value="1"/>
</dbReference>
<dbReference type="PANTHER" id="PTHR30627">
    <property type="entry name" value="PEPTIDOGLYCAN D,D-TRANSPEPTIDASE"/>
    <property type="match status" value="1"/>
</dbReference>
<dbReference type="InterPro" id="IPR036138">
    <property type="entry name" value="PBP_dimer_sf"/>
</dbReference>
<dbReference type="PROSITE" id="PS51178">
    <property type="entry name" value="PASTA"/>
    <property type="match status" value="1"/>
</dbReference>
<dbReference type="Pfam" id="PF03793">
    <property type="entry name" value="PASTA"/>
    <property type="match status" value="2"/>
</dbReference>
<dbReference type="InterPro" id="IPR050515">
    <property type="entry name" value="Beta-lactam/transpept"/>
</dbReference>
<feature type="compositionally biased region" description="Basic and acidic residues" evidence="4">
    <location>
        <begin position="813"/>
        <end position="829"/>
    </location>
</feature>
<sequence>MKTNKVKARDKKMKNGFKSKTNNANRFIFVFFIFLAFLFVILIAKLLWIQIVQSEELTIAALNQLTKTEVINSNRGIIYDRNKKEMAINITKCNVFYDMDYLKERKDESESDFKNRKEKLYDEDAKTISDVTGIDYDEIRSKMEGDKVVRLATNIERGKAQELKDLRLQIIKENKEKKDNKKSNLIPMSIDDVTRRLYPFNNLASYVIGFTNDENVGQYGIEASFDEELSGISGKNVSLKDNASNKIPLTDEETYAPKEGYSVVLSIDSNIQQFAETAALHAKKENMADKVSIIVQDTMTGEILAMTTKDDYNLNDPRAPLNEKQEEEWDKLSEEEKMDILYDNWRDFNVNDQYEPGSIFKLITAAAAIEENTAQPDSQYVCNGAMVMGNSRLTCTSRTRGKKTLAKGIEESCNMTMIQVGQDLGAEKFLKYIKAFGFGKKTGIELYGESIGIVPRSYKDISKVNLATMSYGHSIAVSPIQLINAVSAISNGGFLNKPTLIKEIVDANGNVIERKRPELRRRVISEGTSDKMKMMMRRVVEKGTGQRAQVPGYIVGGKSGTANIATPTGYLEAYNSSFVGVAPLNDPRLTVLVVINNPKGGILGSVVAAPVVQDVLEKSLNYMKIQKTEEVDEKDEFISVPNVGGLLLEDAGKILIDSGLRFNNNSENVLPYSVVTNQSPSAGSYVLKDTIVDLAVNDKDSGLLIMPDLSKKTRKESQSILNSMNLEYNIKGNGDFISQSPRPGQKLSGSESVTLNYSKIDEDFDKPSEENSNNKSFNEEKNYNSEKKSEVNKKNKENNKEIKKSKSKKKKSKENLENNNKESNKNKRD</sequence>
<comment type="subcellular location">
    <subcellularLocation>
        <location evidence="1">Membrane</location>
    </subcellularLocation>
</comment>
<dbReference type="Gene3D" id="3.30.10.20">
    <property type="match status" value="1"/>
</dbReference>
<accession>A0ABY4TPI7</accession>
<dbReference type="Pfam" id="PF00905">
    <property type="entry name" value="Transpeptidase"/>
    <property type="match status" value="1"/>
</dbReference>
<protein>
    <submittedName>
        <fullName evidence="7">Penicillin-binding transpeptidase domain-containing protein</fullName>
    </submittedName>
</protein>
<keyword evidence="3 5" id="KW-0472">Membrane</keyword>
<feature type="transmembrane region" description="Helical" evidence="5">
    <location>
        <begin position="27"/>
        <end position="48"/>
    </location>
</feature>
<evidence type="ECO:0000313" key="8">
    <source>
        <dbReference type="Proteomes" id="UP001056218"/>
    </source>
</evidence>
<dbReference type="RefSeq" id="WP_250341958.1">
    <property type="nucleotide sequence ID" value="NZ_CP097885.1"/>
</dbReference>
<evidence type="ECO:0000256" key="1">
    <source>
        <dbReference type="ARBA" id="ARBA00004370"/>
    </source>
</evidence>
<evidence type="ECO:0000256" key="5">
    <source>
        <dbReference type="SAM" id="Phobius"/>
    </source>
</evidence>
<feature type="domain" description="PASTA" evidence="6">
    <location>
        <begin position="698"/>
        <end position="759"/>
    </location>
</feature>
<proteinExistence type="inferred from homology"/>
<dbReference type="InterPro" id="IPR005543">
    <property type="entry name" value="PASTA_dom"/>
</dbReference>
<dbReference type="SUPFAM" id="SSF54184">
    <property type="entry name" value="Penicillin-binding protein 2x (pbp-2x), c-terminal domain"/>
    <property type="match status" value="1"/>
</dbReference>
<keyword evidence="5" id="KW-1133">Transmembrane helix</keyword>
<dbReference type="Gene3D" id="3.30.450.330">
    <property type="match status" value="1"/>
</dbReference>
<dbReference type="InterPro" id="IPR005311">
    <property type="entry name" value="PBP_dimer"/>
</dbReference>
<evidence type="ECO:0000256" key="4">
    <source>
        <dbReference type="SAM" id="MobiDB-lite"/>
    </source>
</evidence>
<evidence type="ECO:0000313" key="7">
    <source>
        <dbReference type="EMBL" id="URN41265.1"/>
    </source>
</evidence>
<dbReference type="EMBL" id="CP097885">
    <property type="protein sequence ID" value="URN41265.1"/>
    <property type="molecule type" value="Genomic_DNA"/>
</dbReference>
<gene>
    <name evidence="7" type="ORF">M9426_08365</name>
</gene>
<dbReference type="Proteomes" id="UP001056218">
    <property type="component" value="Chromosome"/>
</dbReference>
<evidence type="ECO:0000256" key="2">
    <source>
        <dbReference type="ARBA" id="ARBA00007171"/>
    </source>
</evidence>
<dbReference type="InterPro" id="IPR012338">
    <property type="entry name" value="Beta-lactam/transpept-like"/>
</dbReference>
<dbReference type="PANTHER" id="PTHR30627:SF1">
    <property type="entry name" value="PEPTIDOGLYCAN D,D-TRANSPEPTIDASE FTSI"/>
    <property type="match status" value="1"/>
</dbReference>
<dbReference type="SUPFAM" id="SSF56601">
    <property type="entry name" value="beta-lactamase/transpeptidase-like"/>
    <property type="match status" value="1"/>
</dbReference>
<feature type="compositionally biased region" description="Basic and acidic residues" evidence="4">
    <location>
        <begin position="777"/>
        <end position="804"/>
    </location>
</feature>